<sequence>MAEEVIHRCTVPMTRKDSSAMQEQVPSSVYDVNKHDSSSRSKSGKMNLKRADSYKQATNRLSIYDNLSNNVDIFNDHGGDHETKYNTLPVNSKLNLPKWQSKTQTMNGYPSGHSDAICQNVSQKSGSLPSPDTDEDQRPVPDIRGRKRKMWFGRSKQHHISAKKESDDDNRQKDKKHSMFRRQKVSDKDKTEHTNNRPSVVKISHLEKKSYTEQHSSGKNGMSRTTEKSESVDIKSEYGGSHWTHKETYTKEVTKEPDISSTKQGPFHFLSRLRKSLRKKKKGSPKQKEHSIPKEAGLTDTAAGLKEPLQSDVITDIFEALIDPSLSVSHASVPPKKADRSKLHLDGLRKARPAKPEKESFCKSYSYSVTEREFIDSHHRFNHEIDVETHEHESEVLTPTVEFDGPAFDFADGPEQIHGEVNAEAEFSQADDTERNRRVTDVAHRLQQIGDQIIIRRESSQSSSEPEGGSNLSSLVEYLRSLGDNADSRYFQQRVSDLTPVIVPVIRNLIMAETYDRFQSVIRQELQDTVGWEQVAWYTYLTRSAILVVSHGRQVGSQLKEMARHYFLEHIRPFIEQQPNGWDSVTEETDGELD</sequence>
<keyword evidence="3" id="KW-1185">Reference proteome</keyword>
<name>A0AAE0VGV6_9BIVA</name>
<feature type="compositionally biased region" description="Polar residues" evidence="1">
    <location>
        <begin position="213"/>
        <end position="224"/>
    </location>
</feature>
<evidence type="ECO:0000313" key="2">
    <source>
        <dbReference type="EMBL" id="KAK3577439.1"/>
    </source>
</evidence>
<gene>
    <name evidence="2" type="ORF">CHS0354_032289</name>
</gene>
<feature type="region of interest" description="Disordered" evidence="1">
    <location>
        <begin position="102"/>
        <end position="299"/>
    </location>
</feature>
<organism evidence="2 3">
    <name type="scientific">Potamilus streckersoni</name>
    <dbReference type="NCBI Taxonomy" id="2493646"/>
    <lineage>
        <taxon>Eukaryota</taxon>
        <taxon>Metazoa</taxon>
        <taxon>Spiralia</taxon>
        <taxon>Lophotrochozoa</taxon>
        <taxon>Mollusca</taxon>
        <taxon>Bivalvia</taxon>
        <taxon>Autobranchia</taxon>
        <taxon>Heteroconchia</taxon>
        <taxon>Palaeoheterodonta</taxon>
        <taxon>Unionida</taxon>
        <taxon>Unionoidea</taxon>
        <taxon>Unionidae</taxon>
        <taxon>Ambleminae</taxon>
        <taxon>Lampsilini</taxon>
        <taxon>Potamilus</taxon>
    </lineage>
</organism>
<comment type="caution">
    <text evidence="2">The sequence shown here is derived from an EMBL/GenBank/DDBJ whole genome shotgun (WGS) entry which is preliminary data.</text>
</comment>
<feature type="compositionally biased region" description="Basic and acidic residues" evidence="1">
    <location>
        <begin position="244"/>
        <end position="258"/>
    </location>
</feature>
<reference evidence="2" key="3">
    <citation type="submission" date="2023-05" db="EMBL/GenBank/DDBJ databases">
        <authorList>
            <person name="Smith C.H."/>
        </authorList>
    </citation>
    <scope>NUCLEOTIDE SEQUENCE</scope>
    <source>
        <strain evidence="2">CHS0354</strain>
        <tissue evidence="2">Mantle</tissue>
    </source>
</reference>
<dbReference type="AlphaFoldDB" id="A0AAE0VGV6"/>
<feature type="compositionally biased region" description="Basic and acidic residues" evidence="1">
    <location>
        <begin position="225"/>
        <end position="236"/>
    </location>
</feature>
<feature type="compositionally biased region" description="Basic residues" evidence="1">
    <location>
        <begin position="145"/>
        <end position="161"/>
    </location>
</feature>
<feature type="region of interest" description="Disordered" evidence="1">
    <location>
        <begin position="13"/>
        <end position="51"/>
    </location>
</feature>
<dbReference type="EMBL" id="JAEAOA010001910">
    <property type="protein sequence ID" value="KAK3577439.1"/>
    <property type="molecule type" value="Genomic_DNA"/>
</dbReference>
<dbReference type="Proteomes" id="UP001195483">
    <property type="component" value="Unassembled WGS sequence"/>
</dbReference>
<evidence type="ECO:0000256" key="1">
    <source>
        <dbReference type="SAM" id="MobiDB-lite"/>
    </source>
</evidence>
<feature type="compositionally biased region" description="Basic and acidic residues" evidence="1">
    <location>
        <begin position="162"/>
        <end position="172"/>
    </location>
</feature>
<feature type="compositionally biased region" description="Basic residues" evidence="1">
    <location>
        <begin position="271"/>
        <end position="285"/>
    </location>
</feature>
<dbReference type="GO" id="GO:0042981">
    <property type="term" value="P:regulation of apoptotic process"/>
    <property type="evidence" value="ECO:0007669"/>
    <property type="project" value="InterPro"/>
</dbReference>
<dbReference type="Gene3D" id="1.10.437.10">
    <property type="entry name" value="Blc2-like"/>
    <property type="match status" value="1"/>
</dbReference>
<feature type="compositionally biased region" description="Basic residues" evidence="1">
    <location>
        <begin position="173"/>
        <end position="183"/>
    </location>
</feature>
<feature type="compositionally biased region" description="Basic and acidic residues" evidence="1">
    <location>
        <begin position="184"/>
        <end position="195"/>
    </location>
</feature>
<accession>A0AAE0VGV6</accession>
<proteinExistence type="predicted"/>
<reference evidence="2" key="2">
    <citation type="journal article" date="2021" name="Genome Biol. Evol.">
        <title>Developing a high-quality reference genome for a parasitic bivalve with doubly uniparental inheritance (Bivalvia: Unionida).</title>
        <authorList>
            <person name="Smith C.H."/>
        </authorList>
    </citation>
    <scope>NUCLEOTIDE SEQUENCE</scope>
    <source>
        <strain evidence="2">CHS0354</strain>
        <tissue evidence="2">Mantle</tissue>
    </source>
</reference>
<reference evidence="2" key="1">
    <citation type="journal article" date="2021" name="Genome Biol. Evol.">
        <title>A High-Quality Reference Genome for a Parasitic Bivalve with Doubly Uniparental Inheritance (Bivalvia: Unionida).</title>
        <authorList>
            <person name="Smith C.H."/>
        </authorList>
    </citation>
    <scope>NUCLEOTIDE SEQUENCE</scope>
    <source>
        <strain evidence="2">CHS0354</strain>
    </source>
</reference>
<dbReference type="InterPro" id="IPR036834">
    <property type="entry name" value="Bcl-2-like_sf"/>
</dbReference>
<evidence type="ECO:0000313" key="3">
    <source>
        <dbReference type="Proteomes" id="UP001195483"/>
    </source>
</evidence>
<feature type="compositionally biased region" description="Polar residues" evidence="1">
    <location>
        <begin position="117"/>
        <end position="130"/>
    </location>
</feature>
<dbReference type="SUPFAM" id="SSF56854">
    <property type="entry name" value="Bcl-2 inhibitors of programmed cell death"/>
    <property type="match status" value="1"/>
</dbReference>
<protein>
    <submittedName>
        <fullName evidence="2">Uncharacterized protein</fullName>
    </submittedName>
</protein>